<name>A0ABN9VC66_9DINO</name>
<dbReference type="EMBL" id="CAUYUJ010016817">
    <property type="protein sequence ID" value="CAK0869095.1"/>
    <property type="molecule type" value="Genomic_DNA"/>
</dbReference>
<protein>
    <submittedName>
        <fullName evidence="1">Uncharacterized protein</fullName>
    </submittedName>
</protein>
<accession>A0ABN9VC66</accession>
<sequence length="342" mass="36627">MWNFQGARAFEGFMPALYVGPPLLPAQVCAGRCYPARELAACMCPQGSSVDDSGTRSPHAVPLRAGTLEHLDWDAPEWRALLRQEAVYLDELRAWDQHNIAAGAYRERTDKFEKRASATEAAGTRRPLKVEDTMPRVLRMQRAKASTNRAVAGAAAESARSTSGSGGEATALVLDGAEAGTASVLLAAGFQRGRVLIPNLIPSVAESLRNDGSGGFACAAMVEDYVLGAPPVALDLAYLDFTGAFPRRAPHLRALFERGWLRPGGVLACTFSTREGPWQPGDGDAGAMPPGWSQAHAAYALVRVLLGAARESGLRLEGPDLEGSSDPSCEYKRSMVRTIRLY</sequence>
<proteinExistence type="predicted"/>
<reference evidence="1" key="1">
    <citation type="submission" date="2023-10" db="EMBL/GenBank/DDBJ databases">
        <authorList>
            <person name="Chen Y."/>
            <person name="Shah S."/>
            <person name="Dougan E. K."/>
            <person name="Thang M."/>
            <person name="Chan C."/>
        </authorList>
    </citation>
    <scope>NUCLEOTIDE SEQUENCE [LARGE SCALE GENOMIC DNA]</scope>
</reference>
<dbReference type="Proteomes" id="UP001189429">
    <property type="component" value="Unassembled WGS sequence"/>
</dbReference>
<evidence type="ECO:0000313" key="2">
    <source>
        <dbReference type="Proteomes" id="UP001189429"/>
    </source>
</evidence>
<evidence type="ECO:0000313" key="1">
    <source>
        <dbReference type="EMBL" id="CAK0869095.1"/>
    </source>
</evidence>
<organism evidence="1 2">
    <name type="scientific">Prorocentrum cordatum</name>
    <dbReference type="NCBI Taxonomy" id="2364126"/>
    <lineage>
        <taxon>Eukaryota</taxon>
        <taxon>Sar</taxon>
        <taxon>Alveolata</taxon>
        <taxon>Dinophyceae</taxon>
        <taxon>Prorocentrales</taxon>
        <taxon>Prorocentraceae</taxon>
        <taxon>Prorocentrum</taxon>
    </lineage>
</organism>
<keyword evidence="2" id="KW-1185">Reference proteome</keyword>
<comment type="caution">
    <text evidence="1">The sequence shown here is derived from an EMBL/GenBank/DDBJ whole genome shotgun (WGS) entry which is preliminary data.</text>
</comment>
<gene>
    <name evidence="1" type="ORF">PCOR1329_LOCUS55564</name>
</gene>